<dbReference type="GO" id="GO:0008360">
    <property type="term" value="P:regulation of cell shape"/>
    <property type="evidence" value="ECO:0007669"/>
    <property type="project" value="UniProtKB-KW"/>
</dbReference>
<feature type="modified residue" description="2-(S-cysteinyl)pyruvic acid O-phosphothioketal" evidence="13">
    <location>
        <position position="116"/>
    </location>
</feature>
<dbReference type="CDD" id="cd01555">
    <property type="entry name" value="UdpNAET"/>
    <property type="match status" value="1"/>
</dbReference>
<comment type="pathway">
    <text evidence="2 13">Cell wall biogenesis; peptidoglycan biosynthesis.</text>
</comment>
<evidence type="ECO:0000313" key="16">
    <source>
        <dbReference type="Proteomes" id="UP000326287"/>
    </source>
</evidence>
<dbReference type="PANTHER" id="PTHR43783:SF1">
    <property type="entry name" value="UDP-N-ACETYLGLUCOSAMINE 1-CARBOXYVINYLTRANSFERASE"/>
    <property type="match status" value="1"/>
</dbReference>
<dbReference type="InterPro" id="IPR036968">
    <property type="entry name" value="Enolpyruvate_Tfrase_sf"/>
</dbReference>
<dbReference type="GO" id="GO:0009252">
    <property type="term" value="P:peptidoglycan biosynthetic process"/>
    <property type="evidence" value="ECO:0007669"/>
    <property type="project" value="UniProtKB-UniRule"/>
</dbReference>
<keyword evidence="9 13" id="KW-0961">Cell wall biogenesis/degradation</keyword>
<protein>
    <recommendedName>
        <fullName evidence="13">UDP-N-acetylglucosamine 1-carboxyvinyltransferase</fullName>
        <ecNumber evidence="13">2.5.1.7</ecNumber>
    </recommendedName>
    <alternativeName>
        <fullName evidence="13">Enoylpyruvate transferase</fullName>
    </alternativeName>
    <alternativeName>
        <fullName evidence="13">UDP-N-acetylglucosamine enolpyruvyl transferase</fullName>
        <shortName evidence="13">EPT</shortName>
    </alternativeName>
</protein>
<comment type="caution">
    <text evidence="13">Lacks conserved residue(s) required for the propagation of feature annotation.</text>
</comment>
<keyword evidence="16" id="KW-1185">Reference proteome</keyword>
<keyword evidence="3 13" id="KW-0963">Cytoplasm</keyword>
<accession>A0A5P9NPF1</accession>
<evidence type="ECO:0000313" key="15">
    <source>
        <dbReference type="EMBL" id="QFU77154.1"/>
    </source>
</evidence>
<evidence type="ECO:0000256" key="10">
    <source>
        <dbReference type="ARBA" id="ARBA00023317"/>
    </source>
</evidence>
<feature type="binding site" evidence="13">
    <location>
        <position position="304"/>
    </location>
    <ligand>
        <name>UDP-N-acetyl-alpha-D-glucosamine</name>
        <dbReference type="ChEBI" id="CHEBI:57705"/>
    </ligand>
</feature>
<evidence type="ECO:0000256" key="4">
    <source>
        <dbReference type="ARBA" id="ARBA00022618"/>
    </source>
</evidence>
<evidence type="ECO:0000256" key="7">
    <source>
        <dbReference type="ARBA" id="ARBA00022984"/>
    </source>
</evidence>
<dbReference type="PANTHER" id="PTHR43783">
    <property type="entry name" value="UDP-N-ACETYLGLUCOSAMINE 1-CARBOXYVINYLTRANSFERASE"/>
    <property type="match status" value="1"/>
</dbReference>
<dbReference type="Proteomes" id="UP000326287">
    <property type="component" value="Chromosome"/>
</dbReference>
<dbReference type="FunFam" id="3.65.10.10:FF:000001">
    <property type="entry name" value="UDP-N-acetylglucosamine 1-carboxyvinyltransferase"/>
    <property type="match status" value="1"/>
</dbReference>
<evidence type="ECO:0000256" key="9">
    <source>
        <dbReference type="ARBA" id="ARBA00023316"/>
    </source>
</evidence>
<evidence type="ECO:0000256" key="8">
    <source>
        <dbReference type="ARBA" id="ARBA00023306"/>
    </source>
</evidence>
<dbReference type="OrthoDB" id="9803760at2"/>
<feature type="binding site" evidence="13">
    <location>
        <begin position="121"/>
        <end position="125"/>
    </location>
    <ligand>
        <name>UDP-N-acetyl-alpha-D-glucosamine</name>
        <dbReference type="ChEBI" id="CHEBI:57705"/>
    </ligand>
</feature>
<keyword evidence="10 13" id="KW-0670">Pyruvate</keyword>
<dbReference type="Pfam" id="PF00275">
    <property type="entry name" value="EPSP_synthase"/>
    <property type="match status" value="1"/>
</dbReference>
<keyword evidence="5 13" id="KW-0808">Transferase</keyword>
<reference evidence="15 16" key="1">
    <citation type="submission" date="2019-02" db="EMBL/GenBank/DDBJ databases">
        <authorList>
            <person name="Li S.-H."/>
        </authorList>
    </citation>
    <scope>NUCLEOTIDE SEQUENCE [LARGE SCALE GENOMIC DNA]</scope>
    <source>
        <strain evidence="15 16">IMCC14385</strain>
    </source>
</reference>
<dbReference type="SUPFAM" id="SSF55205">
    <property type="entry name" value="EPT/RTPC-like"/>
    <property type="match status" value="1"/>
</dbReference>
<dbReference type="RefSeq" id="WP_153240299.1">
    <property type="nucleotide sequence ID" value="NZ_CP036422.1"/>
</dbReference>
<feature type="active site" description="Proton donor" evidence="13">
    <location>
        <position position="116"/>
    </location>
</feature>
<keyword evidence="6 13" id="KW-0133">Cell shape</keyword>
<feature type="binding site" evidence="13">
    <location>
        <position position="326"/>
    </location>
    <ligand>
        <name>UDP-N-acetyl-alpha-D-glucosamine</name>
        <dbReference type="ChEBI" id="CHEBI:57705"/>
    </ligand>
</feature>
<dbReference type="UniPathway" id="UPA00219"/>
<dbReference type="GO" id="GO:0019277">
    <property type="term" value="P:UDP-N-acetylgalactosamine biosynthetic process"/>
    <property type="evidence" value="ECO:0007669"/>
    <property type="project" value="InterPro"/>
</dbReference>
<dbReference type="NCBIfam" id="TIGR01072">
    <property type="entry name" value="murA"/>
    <property type="match status" value="1"/>
</dbReference>
<dbReference type="Gene3D" id="3.65.10.10">
    <property type="entry name" value="Enolpyruvate transferase domain"/>
    <property type="match status" value="2"/>
</dbReference>
<evidence type="ECO:0000256" key="2">
    <source>
        <dbReference type="ARBA" id="ARBA00004752"/>
    </source>
</evidence>
<feature type="domain" description="Enolpyruvate transferase" evidence="14">
    <location>
        <begin position="6"/>
        <end position="406"/>
    </location>
</feature>
<feature type="binding site" evidence="13">
    <location>
        <begin position="22"/>
        <end position="23"/>
    </location>
    <ligand>
        <name>phosphoenolpyruvate</name>
        <dbReference type="ChEBI" id="CHEBI:58702"/>
    </ligand>
</feature>
<dbReference type="GO" id="GO:0051301">
    <property type="term" value="P:cell division"/>
    <property type="evidence" value="ECO:0007669"/>
    <property type="project" value="UniProtKB-KW"/>
</dbReference>
<evidence type="ECO:0000256" key="5">
    <source>
        <dbReference type="ARBA" id="ARBA00022679"/>
    </source>
</evidence>
<dbReference type="InterPro" id="IPR050068">
    <property type="entry name" value="MurA_subfamily"/>
</dbReference>
<name>A0A5P9NPF1_9GAMM</name>
<keyword evidence="7 13" id="KW-0573">Peptidoglycan synthesis</keyword>
<evidence type="ECO:0000256" key="1">
    <source>
        <dbReference type="ARBA" id="ARBA00004496"/>
    </source>
</evidence>
<keyword evidence="4 13" id="KW-0132">Cell division</keyword>
<evidence type="ECO:0000256" key="11">
    <source>
        <dbReference type="ARBA" id="ARBA00038367"/>
    </source>
</evidence>
<dbReference type="InterPro" id="IPR013792">
    <property type="entry name" value="RNA3'P_cycl/enolpyr_Trfase_a/b"/>
</dbReference>
<dbReference type="GO" id="GO:0005737">
    <property type="term" value="C:cytoplasm"/>
    <property type="evidence" value="ECO:0007669"/>
    <property type="project" value="UniProtKB-SubCell"/>
</dbReference>
<comment type="similarity">
    <text evidence="11 13">Belongs to the EPSP synthase family. MurA subfamily.</text>
</comment>
<evidence type="ECO:0000256" key="6">
    <source>
        <dbReference type="ARBA" id="ARBA00022960"/>
    </source>
</evidence>
<dbReference type="InterPro" id="IPR001986">
    <property type="entry name" value="Enolpyruvate_Tfrase_dom"/>
</dbReference>
<dbReference type="InterPro" id="IPR005750">
    <property type="entry name" value="UDP_GlcNAc_COvinyl_MurA"/>
</dbReference>
<dbReference type="GO" id="GO:0071555">
    <property type="term" value="P:cell wall organization"/>
    <property type="evidence" value="ECO:0007669"/>
    <property type="project" value="UniProtKB-KW"/>
</dbReference>
<comment type="subcellular location">
    <subcellularLocation>
        <location evidence="1 13">Cytoplasm</location>
    </subcellularLocation>
</comment>
<feature type="binding site" evidence="13">
    <location>
        <position position="92"/>
    </location>
    <ligand>
        <name>UDP-N-acetyl-alpha-D-glucosamine</name>
        <dbReference type="ChEBI" id="CHEBI:57705"/>
    </ligand>
</feature>
<comment type="function">
    <text evidence="13">Cell wall formation. Adds enolpyruvyl to UDP-N-acetylglucosamine.</text>
</comment>
<evidence type="ECO:0000256" key="13">
    <source>
        <dbReference type="HAMAP-Rule" id="MF_00111"/>
    </source>
</evidence>
<dbReference type="GO" id="GO:0008760">
    <property type="term" value="F:UDP-N-acetylglucosamine 1-carboxyvinyltransferase activity"/>
    <property type="evidence" value="ECO:0007669"/>
    <property type="project" value="UniProtKB-UniRule"/>
</dbReference>
<organism evidence="15 16">
    <name type="scientific">Halioglobus maricola</name>
    <dbReference type="NCBI Taxonomy" id="2601894"/>
    <lineage>
        <taxon>Bacteria</taxon>
        <taxon>Pseudomonadati</taxon>
        <taxon>Pseudomonadota</taxon>
        <taxon>Gammaproteobacteria</taxon>
        <taxon>Cellvibrionales</taxon>
        <taxon>Halieaceae</taxon>
        <taxon>Halioglobus</taxon>
    </lineage>
</organism>
<sequence>MDSIIVRGGRRLDGTVSTSGSKNAALPILFASLLADGRHEFENVPHLKDIQSTEQLLESLGASCHRDGEKFIVDVQSGGDHVADYDMVRKMRAGILCLGPLLARYGEARVSLPGGCAIGSRPIDLHIETMRRLGADISSDGGYVIARAQRLVGGRILFEKVTVGGTENALMAASLASGTTVIENAAKEPEVVDLAHCLIGMGARIEGVGTSVITVEGVESLSPARHRIIPDRIEAGTLLLAGAITGGNVTVDKCIPEHLSSLVDKLRDAGFRIDVADDAITVKAAEGCRAVDISTAPYPGFPTDLQAQLMALMTQAKGTSVVTEGIFENRFMHVQELVRLGADITPMTQVAVVRGEHDGLSGAQVMATDLRASASLVLAGLVAEGETEVSRIYHLDRGYEHLEKKLASLGADIERRTEEQPLADEP</sequence>
<evidence type="ECO:0000256" key="3">
    <source>
        <dbReference type="ARBA" id="ARBA00022490"/>
    </source>
</evidence>
<dbReference type="AlphaFoldDB" id="A0A5P9NPF1"/>
<dbReference type="NCBIfam" id="NF006873">
    <property type="entry name" value="PRK09369.1"/>
    <property type="match status" value="1"/>
</dbReference>
<dbReference type="EC" id="2.5.1.7" evidence="13"/>
<dbReference type="HAMAP" id="MF_00111">
    <property type="entry name" value="MurA"/>
    <property type="match status" value="1"/>
</dbReference>
<gene>
    <name evidence="13 15" type="primary">murA</name>
    <name evidence="15" type="ORF">EY643_16650</name>
</gene>
<evidence type="ECO:0000256" key="12">
    <source>
        <dbReference type="ARBA" id="ARBA00047527"/>
    </source>
</evidence>
<proteinExistence type="inferred from homology"/>
<evidence type="ECO:0000259" key="14">
    <source>
        <dbReference type="Pfam" id="PF00275"/>
    </source>
</evidence>
<keyword evidence="8 13" id="KW-0131">Cell cycle</keyword>
<dbReference type="KEGG" id="halc:EY643_16650"/>
<dbReference type="EMBL" id="CP036422">
    <property type="protein sequence ID" value="QFU77154.1"/>
    <property type="molecule type" value="Genomic_DNA"/>
</dbReference>
<comment type="catalytic activity">
    <reaction evidence="12 13">
        <text>phosphoenolpyruvate + UDP-N-acetyl-alpha-D-glucosamine = UDP-N-acetyl-3-O-(1-carboxyvinyl)-alpha-D-glucosamine + phosphate</text>
        <dbReference type="Rhea" id="RHEA:18681"/>
        <dbReference type="ChEBI" id="CHEBI:43474"/>
        <dbReference type="ChEBI" id="CHEBI:57705"/>
        <dbReference type="ChEBI" id="CHEBI:58702"/>
        <dbReference type="ChEBI" id="CHEBI:68483"/>
        <dbReference type="EC" id="2.5.1.7"/>
    </reaction>
</comment>